<evidence type="ECO:0000313" key="4">
    <source>
        <dbReference type="Proteomes" id="UP001519332"/>
    </source>
</evidence>
<evidence type="ECO:0000256" key="1">
    <source>
        <dbReference type="SAM" id="MobiDB-lite"/>
    </source>
</evidence>
<dbReference type="Proteomes" id="UP001519332">
    <property type="component" value="Unassembled WGS sequence"/>
</dbReference>
<dbReference type="Pfam" id="PF18726">
    <property type="entry name" value="HEPN_SAV_6107"/>
    <property type="match status" value="1"/>
</dbReference>
<keyword evidence="3" id="KW-0238">DNA-binding</keyword>
<sequence>MSATVDFPSSPAHRGRGGGRSLPSGSPAALLRQAECGLAAAEAEADPAERFTQAYLSALRAAAAMLAHRGRPHRGRARPTSVWTLLSAVAPELREWAAFFAACSSTRAAVQAGRIRLVSARSADDLVRQAGQFIGLIARVVPG</sequence>
<feature type="region of interest" description="Disordered" evidence="1">
    <location>
        <begin position="1"/>
        <end position="26"/>
    </location>
</feature>
<protein>
    <submittedName>
        <fullName evidence="3">DNA-binding transcriptional regulator YafY</fullName>
    </submittedName>
</protein>
<comment type="caution">
    <text evidence="3">The sequence shown here is derived from an EMBL/GenBank/DDBJ whole genome shotgun (WGS) entry which is preliminary data.</text>
</comment>
<gene>
    <name evidence="3" type="ORF">JOF56_011469</name>
</gene>
<dbReference type="GO" id="GO:0003677">
    <property type="term" value="F:DNA binding"/>
    <property type="evidence" value="ECO:0007669"/>
    <property type="project" value="UniProtKB-KW"/>
</dbReference>
<accession>A0ABS4U343</accession>
<evidence type="ECO:0000313" key="3">
    <source>
        <dbReference type="EMBL" id="MBP2331084.1"/>
    </source>
</evidence>
<organism evidence="3 4">
    <name type="scientific">Kibdelosporangium banguiense</name>
    <dbReference type="NCBI Taxonomy" id="1365924"/>
    <lineage>
        <taxon>Bacteria</taxon>
        <taxon>Bacillati</taxon>
        <taxon>Actinomycetota</taxon>
        <taxon>Actinomycetes</taxon>
        <taxon>Pseudonocardiales</taxon>
        <taxon>Pseudonocardiaceae</taxon>
        <taxon>Kibdelosporangium</taxon>
    </lineage>
</organism>
<dbReference type="RefSeq" id="WP_209647725.1">
    <property type="nucleotide sequence ID" value="NZ_JAGINW010000001.1"/>
</dbReference>
<reference evidence="3 4" key="1">
    <citation type="submission" date="2021-03" db="EMBL/GenBank/DDBJ databases">
        <title>Sequencing the genomes of 1000 actinobacteria strains.</title>
        <authorList>
            <person name="Klenk H.-P."/>
        </authorList>
    </citation>
    <scope>NUCLEOTIDE SEQUENCE [LARGE SCALE GENOMIC DNA]</scope>
    <source>
        <strain evidence="3 4">DSM 46670</strain>
    </source>
</reference>
<evidence type="ECO:0000259" key="2">
    <source>
        <dbReference type="Pfam" id="PF18726"/>
    </source>
</evidence>
<proteinExistence type="predicted"/>
<dbReference type="InterPro" id="IPR040891">
    <property type="entry name" value="HEPN_SAV_6107"/>
</dbReference>
<dbReference type="EMBL" id="JAGINW010000001">
    <property type="protein sequence ID" value="MBP2331084.1"/>
    <property type="molecule type" value="Genomic_DNA"/>
</dbReference>
<name>A0ABS4U343_9PSEU</name>
<keyword evidence="4" id="KW-1185">Reference proteome</keyword>
<feature type="domain" description="SAV-6107-like HEPN" evidence="2">
    <location>
        <begin position="41"/>
        <end position="137"/>
    </location>
</feature>